<dbReference type="KEGG" id="btk:BT9727_1606"/>
<evidence type="ECO:0000313" key="1">
    <source>
        <dbReference type="EMBL" id="AAT59557.1"/>
    </source>
</evidence>
<proteinExistence type="predicted"/>
<reference evidence="1 2" key="1">
    <citation type="journal article" date="2006" name="J. Bacteriol.">
        <title>Pathogenomic sequence analysis of Bacillus cereus and Bacillus thuringiensis isolates closely related to Bacillus anthracis.</title>
        <authorList>
            <person name="Han C.S."/>
            <person name="Xie G."/>
            <person name="Challacombe J.F."/>
            <person name="Altherr M.R."/>
            <person name="Bhotika S.S."/>
            <person name="Brown N."/>
            <person name="Bruce D."/>
            <person name="Campbell C.S."/>
            <person name="Campbell M.L."/>
            <person name="Chen J."/>
            <person name="Chertkov O."/>
            <person name="Cleland C."/>
            <person name="Dimitrijevic M."/>
            <person name="Doggett N.A."/>
            <person name="Fawcett J.J."/>
            <person name="Glavina T."/>
            <person name="Goodwin L.A."/>
            <person name="Green L.D."/>
            <person name="Hill K.K."/>
            <person name="Hitchcock P."/>
            <person name="Jackson P.J."/>
            <person name="Keim P."/>
            <person name="Kewalramani A.R."/>
            <person name="Longmire J."/>
            <person name="Lucas S."/>
            <person name="Malfatti S."/>
            <person name="McMurry K."/>
            <person name="Meincke L.J."/>
            <person name="Misra M."/>
            <person name="Moseman B.L."/>
            <person name="Mundt M."/>
            <person name="Munk A.C."/>
            <person name="Okinaka R.T."/>
            <person name="Parson-Quintana B."/>
            <person name="Reilly L.P."/>
            <person name="Richardson P."/>
            <person name="Robinson D.L."/>
            <person name="Rubin E."/>
            <person name="Saunders E."/>
            <person name="Tapia R."/>
            <person name="Tesmer J.G."/>
            <person name="Thayer N."/>
            <person name="Thompson L.S."/>
            <person name="Tice H."/>
            <person name="Ticknor L.O."/>
            <person name="Wills P.L."/>
            <person name="Brettin T.S."/>
            <person name="Gilna P."/>
        </authorList>
    </citation>
    <scope>NUCLEOTIDE SEQUENCE [LARGE SCALE GENOMIC DNA]</scope>
    <source>
        <strain evidence="1 2">97-27</strain>
    </source>
</reference>
<organism evidence="1 2">
    <name type="scientific">Bacillus thuringiensis subsp. konkukian (strain 97-27)</name>
    <dbReference type="NCBI Taxonomy" id="281309"/>
    <lineage>
        <taxon>Bacteria</taxon>
        <taxon>Bacillati</taxon>
        <taxon>Bacillota</taxon>
        <taxon>Bacilli</taxon>
        <taxon>Bacillales</taxon>
        <taxon>Bacillaceae</taxon>
        <taxon>Bacillus</taxon>
        <taxon>Bacillus cereus group</taxon>
    </lineage>
</organism>
<dbReference type="Proteomes" id="UP000001301">
    <property type="component" value="Chromosome"/>
</dbReference>
<dbReference type="GO" id="GO:0016798">
    <property type="term" value="F:hydrolase activity, acting on glycosyl bonds"/>
    <property type="evidence" value="ECO:0007669"/>
    <property type="project" value="UniProtKB-KW"/>
</dbReference>
<dbReference type="AlphaFoldDB" id="Q6HKI8"/>
<gene>
    <name evidence="1" type="ordered locus">BT9727_1606</name>
</gene>
<dbReference type="PATRIC" id="fig|281309.8.peg.1690"/>
<name>Q6HKI8_BACHK</name>
<evidence type="ECO:0000313" key="2">
    <source>
        <dbReference type="Proteomes" id="UP000001301"/>
    </source>
</evidence>
<accession>Q6HKI8</accession>
<keyword evidence="1" id="KW-0378">Hydrolase</keyword>
<protein>
    <submittedName>
        <fullName evidence="1">Possible glycosyl hydrolase, N-terminal</fullName>
        <ecNumber evidence="1">3.2.1.-</ecNumber>
    </submittedName>
</protein>
<dbReference type="EMBL" id="AE017355">
    <property type="protein sequence ID" value="AAT59557.1"/>
    <property type="molecule type" value="Genomic_DNA"/>
</dbReference>
<dbReference type="EC" id="3.2.1.-" evidence="1"/>
<keyword evidence="1" id="KW-0326">Glycosidase</keyword>
<dbReference type="HOGENOM" id="CLU_2931563_0_0_9"/>
<sequence>MKRLFLCMERELIVVKERYGNYETAYHLQNMQPTCIAVDPFHTQVLLSLNLKNPSSLQVL</sequence>